<keyword evidence="1" id="KW-1133">Transmembrane helix</keyword>
<organism evidence="2">
    <name type="scientific">uncultured Anaerotruncus sp</name>
    <dbReference type="NCBI Taxonomy" id="905011"/>
    <lineage>
        <taxon>Bacteria</taxon>
        <taxon>Bacillati</taxon>
        <taxon>Bacillota</taxon>
        <taxon>Clostridia</taxon>
        <taxon>Eubacteriales</taxon>
        <taxon>Oscillospiraceae</taxon>
        <taxon>Anaerotruncus</taxon>
        <taxon>environmental samples</taxon>
    </lineage>
</organism>
<dbReference type="AlphaFoldDB" id="A0A6N2RH43"/>
<feature type="transmembrane region" description="Helical" evidence="1">
    <location>
        <begin position="21"/>
        <end position="40"/>
    </location>
</feature>
<reference evidence="2" key="1">
    <citation type="submission" date="2019-11" db="EMBL/GenBank/DDBJ databases">
        <authorList>
            <person name="Feng L."/>
        </authorList>
    </citation>
    <scope>NUCLEOTIDE SEQUENCE</scope>
    <source>
        <strain evidence="2">AundefinedLFYP135</strain>
    </source>
</reference>
<accession>A0A6N2RH43</accession>
<proteinExistence type="predicted"/>
<feature type="transmembrane region" description="Helical" evidence="1">
    <location>
        <begin position="60"/>
        <end position="79"/>
    </location>
</feature>
<evidence type="ECO:0000313" key="2">
    <source>
        <dbReference type="EMBL" id="VYS80352.1"/>
    </source>
</evidence>
<protein>
    <submittedName>
        <fullName evidence="2">Uncharacterized protein</fullName>
    </submittedName>
</protein>
<gene>
    <name evidence="2" type="ORF">AULFYP135_00432</name>
</gene>
<sequence length="86" mass="9426">MKQFYRQLCQIHPFGLGVIEAGFAMMIAYFICAQFALFLAPHAQSYLGMLALRRACLEAAPASFAAGVAAGLICDLALVQEKDRER</sequence>
<keyword evidence="1" id="KW-0812">Transmembrane</keyword>
<evidence type="ECO:0000256" key="1">
    <source>
        <dbReference type="SAM" id="Phobius"/>
    </source>
</evidence>
<dbReference type="EMBL" id="CACRSL010000003">
    <property type="protein sequence ID" value="VYS80352.1"/>
    <property type="molecule type" value="Genomic_DNA"/>
</dbReference>
<keyword evidence="1" id="KW-0472">Membrane</keyword>
<name>A0A6N2RH43_9FIRM</name>